<dbReference type="EMBL" id="LZME01000007">
    <property type="protein sequence ID" value="OBK89458.1"/>
    <property type="molecule type" value="Genomic_DNA"/>
</dbReference>
<organism evidence="1 2">
    <name type="scientific">Mycolicibacter heraklionensis</name>
    <dbReference type="NCBI Taxonomy" id="512402"/>
    <lineage>
        <taxon>Bacteria</taxon>
        <taxon>Bacillati</taxon>
        <taxon>Actinomycetota</taxon>
        <taxon>Actinomycetes</taxon>
        <taxon>Mycobacteriales</taxon>
        <taxon>Mycobacteriaceae</taxon>
        <taxon>Mycolicibacter</taxon>
    </lineage>
</organism>
<accession>A0AA91IZW3</accession>
<sequence>MSIRVEGQELRPRQLERWNADHEDVVSESGRPMNSLRHGVIALLALPIEFTPDYPDLLMRCARHGDCVGNRLEILQALRKRHARHMVTPTGKHLEYGPPAYEYLPTKTVASQKVSRLKMDAMSIEEFERLRAANYRQNP</sequence>
<evidence type="ECO:0000313" key="1">
    <source>
        <dbReference type="EMBL" id="OBK89458.1"/>
    </source>
</evidence>
<name>A0AA91IZW3_9MYCO</name>
<dbReference type="Proteomes" id="UP000093712">
    <property type="component" value="Unassembled WGS sequence"/>
</dbReference>
<protein>
    <submittedName>
        <fullName evidence="1">Uncharacterized protein</fullName>
    </submittedName>
</protein>
<dbReference type="RefSeq" id="WP_065038723.1">
    <property type="nucleotide sequence ID" value="NZ_LZME01000007.1"/>
</dbReference>
<dbReference type="AlphaFoldDB" id="A0AA91IZW3"/>
<gene>
    <name evidence="1" type="ORF">A5649_13490</name>
</gene>
<comment type="caution">
    <text evidence="1">The sequence shown here is derived from an EMBL/GenBank/DDBJ whole genome shotgun (WGS) entry which is preliminary data.</text>
</comment>
<reference evidence="1 2" key="1">
    <citation type="submission" date="2016-06" db="EMBL/GenBank/DDBJ databases">
        <authorList>
            <person name="Sutton G."/>
            <person name="Brinkac L."/>
            <person name="Sanka R."/>
            <person name="Adams M."/>
            <person name="Lau E."/>
            <person name="Garcia-Basteiro A."/>
            <person name="Lopez-Varela E."/>
            <person name="Palencia S."/>
        </authorList>
    </citation>
    <scope>NUCLEOTIDE SEQUENCE [LARGE SCALE GENOMIC DNA]</scope>
    <source>
        <strain evidence="1 2">1211594.5</strain>
    </source>
</reference>
<proteinExistence type="predicted"/>
<evidence type="ECO:0000313" key="2">
    <source>
        <dbReference type="Proteomes" id="UP000093712"/>
    </source>
</evidence>